<dbReference type="Pfam" id="PF14765">
    <property type="entry name" value="PS-DH"/>
    <property type="match status" value="1"/>
</dbReference>
<dbReference type="PROSITE" id="PS50075">
    <property type="entry name" value="CARRIER"/>
    <property type="match status" value="1"/>
</dbReference>
<dbReference type="SMART" id="SM00829">
    <property type="entry name" value="PKS_ER"/>
    <property type="match status" value="1"/>
</dbReference>
<evidence type="ECO:0000313" key="14">
    <source>
        <dbReference type="Proteomes" id="UP001305779"/>
    </source>
</evidence>
<dbReference type="InterPro" id="IPR049551">
    <property type="entry name" value="PKS_DH_C"/>
</dbReference>
<evidence type="ECO:0008006" key="15">
    <source>
        <dbReference type="Google" id="ProtNLM"/>
    </source>
</evidence>
<dbReference type="SMART" id="SM00822">
    <property type="entry name" value="PKS_KR"/>
    <property type="match status" value="1"/>
</dbReference>
<dbReference type="InterPro" id="IPR013968">
    <property type="entry name" value="PKS_KR"/>
</dbReference>
<comment type="caution">
    <text evidence="13">The sequence shown here is derived from an EMBL/GenBank/DDBJ whole genome shotgun (WGS) entry which is preliminary data.</text>
</comment>
<dbReference type="PANTHER" id="PTHR43775">
    <property type="entry name" value="FATTY ACID SYNTHASE"/>
    <property type="match status" value="1"/>
</dbReference>
<keyword evidence="7" id="KW-0012">Acyltransferase</keyword>
<dbReference type="Proteomes" id="UP001305779">
    <property type="component" value="Unassembled WGS sequence"/>
</dbReference>
<dbReference type="SUPFAM" id="SSF53901">
    <property type="entry name" value="Thiolase-like"/>
    <property type="match status" value="1"/>
</dbReference>
<gene>
    <name evidence="13" type="ORF">PRZ48_010427</name>
</gene>
<keyword evidence="2" id="KW-0597">Phosphoprotein</keyword>
<dbReference type="InterPro" id="IPR050091">
    <property type="entry name" value="PKS_NRPS_Biosynth_Enz"/>
</dbReference>
<dbReference type="PROSITE" id="PS52019">
    <property type="entry name" value="PKS_MFAS_DH"/>
    <property type="match status" value="1"/>
</dbReference>
<dbReference type="Pfam" id="PF08659">
    <property type="entry name" value="KR"/>
    <property type="match status" value="1"/>
</dbReference>
<dbReference type="Pfam" id="PF00550">
    <property type="entry name" value="PP-binding"/>
    <property type="match status" value="1"/>
</dbReference>
<dbReference type="SUPFAM" id="SSF50129">
    <property type="entry name" value="GroES-like"/>
    <property type="match status" value="1"/>
</dbReference>
<feature type="region of interest" description="Disordered" evidence="9">
    <location>
        <begin position="1"/>
        <end position="28"/>
    </location>
</feature>
<evidence type="ECO:0000256" key="9">
    <source>
        <dbReference type="SAM" id="MobiDB-lite"/>
    </source>
</evidence>
<dbReference type="Gene3D" id="3.10.129.110">
    <property type="entry name" value="Polyketide synthase dehydratase"/>
    <property type="match status" value="1"/>
</dbReference>
<evidence type="ECO:0000256" key="5">
    <source>
        <dbReference type="ARBA" id="ARBA00023002"/>
    </source>
</evidence>
<dbReference type="SMART" id="SM00827">
    <property type="entry name" value="PKS_AT"/>
    <property type="match status" value="1"/>
</dbReference>
<keyword evidence="14" id="KW-1185">Reference proteome</keyword>
<dbReference type="SUPFAM" id="SSF55048">
    <property type="entry name" value="Probable ACP-binding domain of malonyl-CoA ACP transacylase"/>
    <property type="match status" value="1"/>
</dbReference>
<dbReference type="SMART" id="SM00825">
    <property type="entry name" value="PKS_KS"/>
    <property type="match status" value="1"/>
</dbReference>
<evidence type="ECO:0000256" key="2">
    <source>
        <dbReference type="ARBA" id="ARBA00022553"/>
    </source>
</evidence>
<evidence type="ECO:0000256" key="6">
    <source>
        <dbReference type="ARBA" id="ARBA00023268"/>
    </source>
</evidence>
<dbReference type="SUPFAM" id="SSF47336">
    <property type="entry name" value="ACP-like"/>
    <property type="match status" value="1"/>
</dbReference>
<keyword evidence="6" id="KW-0511">Multifunctional enzyme</keyword>
<evidence type="ECO:0000256" key="8">
    <source>
        <dbReference type="PROSITE-ProRule" id="PRU01363"/>
    </source>
</evidence>
<feature type="region of interest" description="N-terminal hotdog fold" evidence="8">
    <location>
        <begin position="974"/>
        <end position="1110"/>
    </location>
</feature>
<evidence type="ECO:0000259" key="11">
    <source>
        <dbReference type="PROSITE" id="PS52004"/>
    </source>
</evidence>
<evidence type="ECO:0000256" key="7">
    <source>
        <dbReference type="ARBA" id="ARBA00023315"/>
    </source>
</evidence>
<dbReference type="InterPro" id="IPR020806">
    <property type="entry name" value="PKS_PP-bd"/>
</dbReference>
<dbReference type="InterPro" id="IPR057326">
    <property type="entry name" value="KR_dom"/>
</dbReference>
<dbReference type="InterPro" id="IPR042104">
    <property type="entry name" value="PKS_dehydratase_sf"/>
</dbReference>
<dbReference type="Pfam" id="PF00109">
    <property type="entry name" value="ketoacyl-synt"/>
    <property type="match status" value="1"/>
</dbReference>
<dbReference type="PROSITE" id="PS52004">
    <property type="entry name" value="KS3_2"/>
    <property type="match status" value="1"/>
</dbReference>
<dbReference type="InterPro" id="IPR009081">
    <property type="entry name" value="PP-bd_ACP"/>
</dbReference>
<dbReference type="InterPro" id="IPR016035">
    <property type="entry name" value="Acyl_Trfase/lysoPLipase"/>
</dbReference>
<evidence type="ECO:0000256" key="1">
    <source>
        <dbReference type="ARBA" id="ARBA00022450"/>
    </source>
</evidence>
<feature type="region of interest" description="C-terminal hotdog fold" evidence="8">
    <location>
        <begin position="1122"/>
        <end position="1279"/>
    </location>
</feature>
<sequence>MSPGRLVDDMTLQETSSEGSSSGVRTPNEFGAEAVAIVGMGCRFPGDSDTPDQFWDMLLQKRKCYSEPPKSRFNIDGFHTKKSRPGGLKPRGAYFISDTTFDFDPPFFGITKPEAEAMDPQQRKLLECVYEAFENGGIPLEQVSGTNTGVYVGNFNYDYGVMNLKDPDYPQPYSMTGQGVTILSNRVSYVYNLTGPSLTLDTACSSSIYAAHMACRALASGEVDGAVVGGTNLIQAVEIHLGTDKMGVLSPTSTCHTFDASADGYGRGEGIGAIYLKRLNDAIRDGDPIRGIIRGTAANANGKTSGITQPSAKGQATVIRQAYNFAGITDLDQTSYFETHGTGTAVGDPIELKGIADVFLPEGTERKSLLVGGVKPNVGHAEAASAMACIMKVAYALETGKIPATIGIEKFNPKIDFRDGKLQVVQETRDWPDEYAVRRASVNSFGYGGANGHVIMEAVSSMLPGYQSFKTRETSREDMDFDIKTGTMGSGKAQYKTKERTQFLLPFSAHDAPTLKANIASIRQVADEYDTEDLAYTLASRRSRFFHRGFAVVDKETVSDDLEEQAITLGKRGNGSNIVMVFTGQGAQTAQMGRDLMQDFPSYLQTIRDLDSILQGLGDDAPAWSIETELLKPKATSSIDQVHLSQPLCTAVQVALVDLLTSWGISPKATVGHSSGAIGAAYAAGSITKNEAILYAYFRGVAVSGLTSKGTMLAVGLGAEEAEPYLEEGIRIACHNSPQSVTLSGDEDAAARVQAKLDKEKIFVRAVKTSGRAYHSHHMKEVGGSYLESLERALRLHGGSKDGRKVEGVVYSSSVYGKIMDSDFVPGPEYWKENLESPVLFTQALEVLLNNEELSLNTILEVGPHSALAGPIRQIRDKLGKSSKDLDYIATLVRGENATSRLLDLAGSLFIKGHSVNLENVNAIERKVDGVIQKFIGKTLVDLPRYNWNYKNGTNLRTANRFAEEHRLRKFPRHDLLGSKVPGTMRNEAQWRNMLDIADLAWLDQHRLSTQPVLPAMGYLALATEAARQFFSEFKELKGTFRYVFPHMTVKSALNLPPAGTKVEIMTRIRFQHISDSIQSGQATFAIQSHLNGIWTEHAIGSVEVRQGESDLTALFNEDKLQEPKTAHTWYRGFSSIDLNYGAAFNGLSDIRVDPWGTDMTALSKLLPTDIDVEDSRYLVHPGTLDTCMQAILIGAHNGSLKELNQSYIPVSMENVTIWSYDGLQIPAPVEADGRILATGKKSSLRALNGTVQLFDNQGRPIFAAEKVDSIAYAEALSGGQKADRHPYLRVVWKQDIEHSSSLANKNDVPASLLQVWASSLVSAAKAHASNPLAKIILENLNDKYEFSEAVALDLSSSKVGEETFQLESICLSILQRLANDQSHAGEALPSSFETTLDLVAHKQPGLDIMFYIDGTNTDISGLLENTLGAKSSLKRYRTVEVVTPNGGAVPALTEKFADFRHVTVKEKGILEEDDAAYDLVVLLQPASVVGSTEVLPSLKKNLKESGRLLIAEGRKELDAATGRLLETIVSGLGSAKTASYPTFHQWSAALKQEQLGVKSSHVGPSGWTLLTEKSASEQKTTSCVILSRQSQLEAANAFAGVLGDASINTSIAALDDEDFVPEAGAAYLSLVEFGDNFFETLNETEFKNLQSLAETASSIFWVTTGNLLRETNAHAATVMGLGRTLQTEYAQLHFFHIDLDHQDATLGASQVARIVSSFDPQGGDCDKEYIVSDGIYYVSRFSEDKELDVAYREKLANEPIAQPADAEKPVRLAIGRVGALDTLHWTPDDRDKTLQADQVEVEVKSVGVNMKEIATFRGTFNSESLSHEGSGVVRRVSPGVTNVAVGDRVCWMGKGAFSNVERFSAQHLHKIAETDSFEQIASMPLAFSTAVYGLLHLGRLRKGEKVLIQSATGGVGLAAVQIAKMVGAEIFATVGTDDKKVWLKEHYGLDEDHVFNSRSTQFADEIRKITNGYGIDVSLNSLVRESLHASWSLMASGGRHIEIGRTDILDYGTLDLDVFKRAVSFSAFDFGVVASEQPWIPAQVMSEVMQYYREGKITPLAPLFTYSASEIISAFETFSDGNRIGKVVVNFDDKPLTVSNLPKLSLTQANTSQVQEKPQGAKFRADGTYLLIGCLGGLGRCLSRWMVDNGARNLTYLARSGASNPAAAQFVTDLEARGVTVHIVKGDVSSRTDVDRAVAAAGVPVLGMVQGAMALQDYLFSKLNLDKWNYAVHPKVQGTLNLHAALEGHPLDFFLMLSSISAMTGAPTQSNYCAGNTFMDFFARYRRQQNLPATTVGLTMVLEVGFVSQDEKIEQGIARGGVPGINEKEFIELMETAILPAPKPSWTGDANANAFLVSGLDPSKLSADALESGFRFWSQPRIGPLAVSLQEKTMSSGGNSKSSGGAALDLPSILESVVDKFAKTFMIPAEDVDETKPLVAFGMDSMIGIALRNWVFGTYGVDVPTSDFMGPLLTAQTLAEKVFNGLQK</sequence>
<dbReference type="InterPro" id="IPR049552">
    <property type="entry name" value="PKS_DH_N"/>
</dbReference>
<dbReference type="InterPro" id="IPR032821">
    <property type="entry name" value="PKS_assoc"/>
</dbReference>
<dbReference type="Gene3D" id="3.40.47.10">
    <property type="match status" value="1"/>
</dbReference>
<dbReference type="EMBL" id="JAXOVC010000008">
    <property type="protein sequence ID" value="KAK4497774.1"/>
    <property type="molecule type" value="Genomic_DNA"/>
</dbReference>
<dbReference type="PANTHER" id="PTHR43775:SF50">
    <property type="entry name" value="HIGHLY REDUCING POLYKETIDE SYNTHASE SRDA"/>
    <property type="match status" value="1"/>
</dbReference>
<dbReference type="Pfam" id="PF08240">
    <property type="entry name" value="ADH_N"/>
    <property type="match status" value="1"/>
</dbReference>
<dbReference type="InterPro" id="IPR006162">
    <property type="entry name" value="Ppantetheine_attach_site"/>
</dbReference>
<dbReference type="InterPro" id="IPR016039">
    <property type="entry name" value="Thiolase-like"/>
</dbReference>
<dbReference type="InterPro" id="IPR013149">
    <property type="entry name" value="ADH-like_C"/>
</dbReference>
<dbReference type="InterPro" id="IPR049900">
    <property type="entry name" value="PKS_mFAS_DH"/>
</dbReference>
<keyword evidence="1" id="KW-0596">Phosphopantetheine</keyword>
<dbReference type="InterPro" id="IPR014030">
    <property type="entry name" value="Ketoacyl_synth_N"/>
</dbReference>
<dbReference type="Gene3D" id="3.40.366.10">
    <property type="entry name" value="Malonyl-Coenzyme A Acyl Carrier Protein, domain 2"/>
    <property type="match status" value="1"/>
</dbReference>
<dbReference type="Pfam" id="PF02801">
    <property type="entry name" value="Ketoacyl-synt_C"/>
    <property type="match status" value="1"/>
</dbReference>
<organism evidence="13 14">
    <name type="scientific">Zasmidium cellare</name>
    <name type="common">Wine cellar mold</name>
    <name type="synonym">Racodium cellare</name>
    <dbReference type="NCBI Taxonomy" id="395010"/>
    <lineage>
        <taxon>Eukaryota</taxon>
        <taxon>Fungi</taxon>
        <taxon>Dikarya</taxon>
        <taxon>Ascomycota</taxon>
        <taxon>Pezizomycotina</taxon>
        <taxon>Dothideomycetes</taxon>
        <taxon>Dothideomycetidae</taxon>
        <taxon>Mycosphaerellales</taxon>
        <taxon>Mycosphaerellaceae</taxon>
        <taxon>Zasmidium</taxon>
    </lineage>
</organism>
<dbReference type="CDD" id="cd00833">
    <property type="entry name" value="PKS"/>
    <property type="match status" value="1"/>
</dbReference>
<feature type="compositionally biased region" description="Polar residues" evidence="9">
    <location>
        <begin position="12"/>
        <end position="25"/>
    </location>
</feature>
<accession>A0ABR0E8Y1</accession>
<keyword evidence="3" id="KW-0808">Transferase</keyword>
<dbReference type="Pfam" id="PF21089">
    <property type="entry name" value="PKS_DH_N"/>
    <property type="match status" value="1"/>
</dbReference>
<evidence type="ECO:0000256" key="4">
    <source>
        <dbReference type="ARBA" id="ARBA00022857"/>
    </source>
</evidence>
<proteinExistence type="predicted"/>
<dbReference type="SUPFAM" id="SSF52151">
    <property type="entry name" value="FabD/lysophospholipase-like"/>
    <property type="match status" value="1"/>
</dbReference>
<dbReference type="InterPro" id="IPR013154">
    <property type="entry name" value="ADH-like_N"/>
</dbReference>
<dbReference type="InterPro" id="IPR014031">
    <property type="entry name" value="Ketoacyl_synth_C"/>
</dbReference>
<dbReference type="InterPro" id="IPR020843">
    <property type="entry name" value="ER"/>
</dbReference>
<dbReference type="InterPro" id="IPR036291">
    <property type="entry name" value="NAD(P)-bd_dom_sf"/>
</dbReference>
<evidence type="ECO:0000313" key="13">
    <source>
        <dbReference type="EMBL" id="KAK4497774.1"/>
    </source>
</evidence>
<feature type="domain" description="PKS/mFAS DH" evidence="12">
    <location>
        <begin position="974"/>
        <end position="1279"/>
    </location>
</feature>
<dbReference type="Pfam" id="PF00698">
    <property type="entry name" value="Acyl_transf_1"/>
    <property type="match status" value="1"/>
</dbReference>
<evidence type="ECO:0000259" key="10">
    <source>
        <dbReference type="PROSITE" id="PS50075"/>
    </source>
</evidence>
<dbReference type="InterPro" id="IPR016036">
    <property type="entry name" value="Malonyl_transacylase_ACP-bd"/>
</dbReference>
<dbReference type="InterPro" id="IPR001227">
    <property type="entry name" value="Ac_transferase_dom_sf"/>
</dbReference>
<keyword evidence="5" id="KW-0560">Oxidoreductase</keyword>
<dbReference type="InterPro" id="IPR036736">
    <property type="entry name" value="ACP-like_sf"/>
</dbReference>
<dbReference type="InterPro" id="IPR011032">
    <property type="entry name" value="GroES-like_sf"/>
</dbReference>
<evidence type="ECO:0000256" key="3">
    <source>
        <dbReference type="ARBA" id="ARBA00022679"/>
    </source>
</evidence>
<keyword evidence="4" id="KW-0521">NADP</keyword>
<dbReference type="InterPro" id="IPR014043">
    <property type="entry name" value="Acyl_transferase_dom"/>
</dbReference>
<dbReference type="Pfam" id="PF00107">
    <property type="entry name" value="ADH_zinc_N"/>
    <property type="match status" value="1"/>
</dbReference>
<name>A0ABR0E8Y1_ZASCE</name>
<dbReference type="InterPro" id="IPR020807">
    <property type="entry name" value="PKS_DH"/>
</dbReference>
<feature type="active site" description="Proton donor; for dehydratase activity" evidence="8">
    <location>
        <position position="1186"/>
    </location>
</feature>
<dbReference type="InterPro" id="IPR020841">
    <property type="entry name" value="PKS_Beta-ketoAc_synthase_dom"/>
</dbReference>
<dbReference type="SUPFAM" id="SSF51735">
    <property type="entry name" value="NAD(P)-binding Rossmann-fold domains"/>
    <property type="match status" value="2"/>
</dbReference>
<dbReference type="CDD" id="cd05195">
    <property type="entry name" value="enoyl_red"/>
    <property type="match status" value="1"/>
</dbReference>
<feature type="domain" description="Ketosynthase family 3 (KS3)" evidence="11">
    <location>
        <begin position="32"/>
        <end position="458"/>
    </location>
</feature>
<dbReference type="Pfam" id="PF16197">
    <property type="entry name" value="KAsynt_C_assoc"/>
    <property type="match status" value="1"/>
</dbReference>
<dbReference type="SMART" id="SM00826">
    <property type="entry name" value="PKS_DH"/>
    <property type="match status" value="1"/>
</dbReference>
<feature type="active site" description="Proton acceptor; for dehydratase activity" evidence="8">
    <location>
        <position position="1006"/>
    </location>
</feature>
<protein>
    <recommendedName>
        <fullName evidence="15">Polyketide synthase</fullName>
    </recommendedName>
</protein>
<evidence type="ECO:0000259" key="12">
    <source>
        <dbReference type="PROSITE" id="PS52019"/>
    </source>
</evidence>
<feature type="domain" description="Carrier" evidence="10">
    <location>
        <begin position="2409"/>
        <end position="2487"/>
    </location>
</feature>
<dbReference type="Gene3D" id="3.40.50.720">
    <property type="entry name" value="NAD(P)-binding Rossmann-like Domain"/>
    <property type="match status" value="3"/>
</dbReference>
<dbReference type="PROSITE" id="PS00012">
    <property type="entry name" value="PHOSPHOPANTETHEINE"/>
    <property type="match status" value="1"/>
</dbReference>
<reference evidence="13 14" key="1">
    <citation type="journal article" date="2023" name="G3 (Bethesda)">
        <title>A chromosome-level genome assembly of Zasmidium syzygii isolated from banana leaves.</title>
        <authorList>
            <person name="van Westerhoven A.C."/>
            <person name="Mehrabi R."/>
            <person name="Talebi R."/>
            <person name="Steentjes M.B.F."/>
            <person name="Corcolon B."/>
            <person name="Chong P.A."/>
            <person name="Kema G.H.J."/>
            <person name="Seidl M.F."/>
        </authorList>
    </citation>
    <scope>NUCLEOTIDE SEQUENCE [LARGE SCALE GENOMIC DNA]</scope>
    <source>
        <strain evidence="13 14">P124</strain>
    </source>
</reference>
<dbReference type="SMART" id="SM00823">
    <property type="entry name" value="PKS_PP"/>
    <property type="match status" value="1"/>
</dbReference>
<dbReference type="Gene3D" id="1.10.1200.10">
    <property type="entry name" value="ACP-like"/>
    <property type="match status" value="1"/>
</dbReference>
<dbReference type="Gene3D" id="3.90.180.10">
    <property type="entry name" value="Medium-chain alcohol dehydrogenases, catalytic domain"/>
    <property type="match status" value="1"/>
</dbReference>